<dbReference type="GO" id="GO:0106026">
    <property type="term" value="F:Gly-tRNA(Ala) deacylase activity"/>
    <property type="evidence" value="ECO:0007669"/>
    <property type="project" value="UniProtKB-UniRule"/>
</dbReference>
<dbReference type="PANTHER" id="PTHR10472:SF5">
    <property type="entry name" value="D-AMINOACYL-TRNA DEACYLASE 1"/>
    <property type="match status" value="1"/>
</dbReference>
<keyword evidence="4" id="KW-0963">Cytoplasm</keyword>
<dbReference type="AlphaFoldDB" id="A0A2J9PQP1"/>
<dbReference type="GO" id="GO:0051500">
    <property type="term" value="F:D-tyrosyl-tRNA(Tyr) deacylase activity"/>
    <property type="evidence" value="ECO:0007669"/>
    <property type="project" value="TreeGrafter"/>
</dbReference>
<evidence type="ECO:0000256" key="2">
    <source>
        <dbReference type="ARBA" id="ARBA00022555"/>
    </source>
</evidence>
<evidence type="ECO:0000256" key="1">
    <source>
        <dbReference type="ARBA" id="ARBA00009673"/>
    </source>
</evidence>
<dbReference type="PANTHER" id="PTHR10472">
    <property type="entry name" value="D-TYROSYL-TRNA TYR DEACYLASE"/>
    <property type="match status" value="1"/>
</dbReference>
<comment type="caution">
    <text evidence="5">The sequence shown here is derived from an EMBL/GenBank/DDBJ whole genome shotgun (WGS) entry which is preliminary data.</text>
</comment>
<dbReference type="InterPro" id="IPR023509">
    <property type="entry name" value="DTD-like_sf"/>
</dbReference>
<gene>
    <name evidence="4" type="primary">dtd</name>
    <name evidence="5" type="ORF">A6J77_008780</name>
</gene>
<accession>A0A2J9PQP1</accession>
<dbReference type="Gene3D" id="3.50.80.10">
    <property type="entry name" value="D-tyrosyl-tRNA(Tyr) deacylase"/>
    <property type="match status" value="1"/>
</dbReference>
<comment type="subcellular location">
    <subcellularLocation>
        <location evidence="4">Cytoplasm</location>
    </subcellularLocation>
</comment>
<evidence type="ECO:0000313" key="5">
    <source>
        <dbReference type="EMBL" id="PNL92320.1"/>
    </source>
</evidence>
<comment type="catalytic activity">
    <reaction evidence="4">
        <text>glycyl-tRNA(Ala) + H2O = tRNA(Ala) + glycine + H(+)</text>
        <dbReference type="Rhea" id="RHEA:53744"/>
        <dbReference type="Rhea" id="RHEA-COMP:9657"/>
        <dbReference type="Rhea" id="RHEA-COMP:13640"/>
        <dbReference type="ChEBI" id="CHEBI:15377"/>
        <dbReference type="ChEBI" id="CHEBI:15378"/>
        <dbReference type="ChEBI" id="CHEBI:57305"/>
        <dbReference type="ChEBI" id="CHEBI:78442"/>
        <dbReference type="ChEBI" id="CHEBI:78522"/>
    </reaction>
</comment>
<dbReference type="SUPFAM" id="SSF69500">
    <property type="entry name" value="DTD-like"/>
    <property type="match status" value="1"/>
</dbReference>
<comment type="domain">
    <text evidence="4">A Gly-cisPro motif from one monomer fits into the active site of the other monomer to allow specific chiral rejection of L-amino acids.</text>
</comment>
<keyword evidence="2 4" id="KW-0820">tRNA-binding</keyword>
<comment type="similarity">
    <text evidence="1 4">Belongs to the DTD family.</text>
</comment>
<comment type="function">
    <text evidence="4">An aminoacyl-tRNA editing enzyme that deacylates mischarged D-aminoacyl-tRNAs. Also deacylates mischarged glycyl-tRNA(Ala), protecting cells against glycine mischarging by AlaRS. Acts via tRNA-based rather than protein-based catalysis; rejects L-amino acids rather than detecting D-amino acids in the active site. By recycling D-aminoacyl-tRNA to D-amino acids and free tRNA molecules, this enzyme counteracts the toxicity associated with the formation of D-aminoacyl-tRNA entities in vivo and helps enforce protein L-homochirality.</text>
</comment>
<proteinExistence type="inferred from homology"/>
<reference evidence="6" key="1">
    <citation type="submission" date="2017-12" db="EMBL/GenBank/DDBJ databases">
        <title>FDA dAtabase for Regulatory Grade micrObial Sequences (FDA-ARGOS): Supporting development and validation of Infectious Disease Dx tests.</title>
        <authorList>
            <person name="Hoffmann M."/>
            <person name="Allard M."/>
            <person name="Evans P."/>
            <person name="Brown E."/>
            <person name="Tallon L."/>
            <person name="Sadzewicz L."/>
            <person name="Sengamalay N."/>
            <person name="Ott S."/>
            <person name="Godinez A."/>
            <person name="Nagaraj S."/>
            <person name="Vavikolanu K."/>
            <person name="Aluvathingal J."/>
            <person name="Nadendla S."/>
            <person name="Sichtig H."/>
        </authorList>
    </citation>
    <scope>NUCLEOTIDE SEQUENCE [LARGE SCALE GENOMIC DNA]</scope>
    <source>
        <strain evidence="6">FDAARGOS_249</strain>
    </source>
</reference>
<comment type="subunit">
    <text evidence="4">Homodimer.</text>
</comment>
<dbReference type="Pfam" id="PF02580">
    <property type="entry name" value="Tyr_Deacylase"/>
    <property type="match status" value="1"/>
</dbReference>
<dbReference type="InterPro" id="IPR003732">
    <property type="entry name" value="Daa-tRNA_deacyls_DTD"/>
</dbReference>
<dbReference type="RefSeq" id="WP_083070075.1">
    <property type="nucleotide sequence ID" value="NZ_JALXKY010000003.1"/>
</dbReference>
<keyword evidence="3 4" id="KW-0694">RNA-binding</keyword>
<evidence type="ECO:0000256" key="3">
    <source>
        <dbReference type="ARBA" id="ARBA00022884"/>
    </source>
</evidence>
<name>A0A2J9PQP1_9LACT</name>
<dbReference type="FunFam" id="3.50.80.10:FF:000001">
    <property type="entry name" value="D-aminoacyl-tRNA deacylase"/>
    <property type="match status" value="1"/>
</dbReference>
<dbReference type="GO" id="GO:0000049">
    <property type="term" value="F:tRNA binding"/>
    <property type="evidence" value="ECO:0007669"/>
    <property type="project" value="UniProtKB-UniRule"/>
</dbReference>
<sequence length="149" mass="16587">MRIIVQRVSQANVAIDEKVVGEINKGFVLLVGVHDEDTVETVAYMARKIANMRIFADEDDKLNLNIDQVSGEILSISQFTLYARTKKGNRPSFIDAAKPDHGDRMYQLLNETLRNEYGLKVAEGEFGADMQVSLINDGPVTIILDSDEA</sequence>
<dbReference type="Proteomes" id="UP000192813">
    <property type="component" value="Unassembled WGS sequence"/>
</dbReference>
<dbReference type="GO" id="GO:0043908">
    <property type="term" value="F:Ser(Gly)-tRNA(Ala) hydrolase activity"/>
    <property type="evidence" value="ECO:0007669"/>
    <property type="project" value="UniProtKB-UniRule"/>
</dbReference>
<dbReference type="HAMAP" id="MF_00518">
    <property type="entry name" value="Deacylase_Dtd"/>
    <property type="match status" value="1"/>
</dbReference>
<comment type="catalytic activity">
    <reaction evidence="4">
        <text>a D-aminoacyl-tRNA + H2O = a tRNA + a D-alpha-amino acid + H(+)</text>
        <dbReference type="Rhea" id="RHEA:13953"/>
        <dbReference type="Rhea" id="RHEA-COMP:10123"/>
        <dbReference type="Rhea" id="RHEA-COMP:10124"/>
        <dbReference type="ChEBI" id="CHEBI:15377"/>
        <dbReference type="ChEBI" id="CHEBI:15378"/>
        <dbReference type="ChEBI" id="CHEBI:59871"/>
        <dbReference type="ChEBI" id="CHEBI:78442"/>
        <dbReference type="ChEBI" id="CHEBI:79333"/>
        <dbReference type="EC" id="3.1.1.96"/>
    </reaction>
</comment>
<protein>
    <recommendedName>
        <fullName evidence="4">D-aminoacyl-tRNA deacylase</fullName>
        <shortName evidence="4">DTD</shortName>
        <ecNumber evidence="4">3.1.1.96</ecNumber>
    </recommendedName>
    <alternativeName>
        <fullName evidence="4">Gly-tRNA(Ala) deacylase</fullName>
        <ecNumber evidence="4">3.1.1.-</ecNumber>
    </alternativeName>
</protein>
<feature type="short sequence motif" description="Gly-cisPro motif, important for rejection of L-amino acids" evidence="4">
    <location>
        <begin position="138"/>
        <end position="139"/>
    </location>
</feature>
<dbReference type="EMBL" id="NBTM02000001">
    <property type="protein sequence ID" value="PNL92320.1"/>
    <property type="molecule type" value="Genomic_DNA"/>
</dbReference>
<dbReference type="NCBIfam" id="TIGR00256">
    <property type="entry name" value="D-aminoacyl-tRNA deacylase"/>
    <property type="match status" value="1"/>
</dbReference>
<dbReference type="CDD" id="cd00563">
    <property type="entry name" value="Dtyr_deacylase"/>
    <property type="match status" value="1"/>
</dbReference>
<evidence type="ECO:0000256" key="4">
    <source>
        <dbReference type="HAMAP-Rule" id="MF_00518"/>
    </source>
</evidence>
<keyword evidence="4" id="KW-0378">Hydrolase</keyword>
<dbReference type="GO" id="GO:0005737">
    <property type="term" value="C:cytoplasm"/>
    <property type="evidence" value="ECO:0007669"/>
    <property type="project" value="UniProtKB-SubCell"/>
</dbReference>
<dbReference type="GO" id="GO:0019478">
    <property type="term" value="P:D-amino acid catabolic process"/>
    <property type="evidence" value="ECO:0007669"/>
    <property type="project" value="UniProtKB-UniRule"/>
</dbReference>
<dbReference type="EC" id="3.1.1.-" evidence="4"/>
<evidence type="ECO:0000313" key="6">
    <source>
        <dbReference type="Proteomes" id="UP000192813"/>
    </source>
</evidence>
<dbReference type="EC" id="3.1.1.96" evidence="4"/>
<organism evidence="5 6">
    <name type="scientific">Aerococcus viridans</name>
    <dbReference type="NCBI Taxonomy" id="1377"/>
    <lineage>
        <taxon>Bacteria</taxon>
        <taxon>Bacillati</taxon>
        <taxon>Bacillota</taxon>
        <taxon>Bacilli</taxon>
        <taxon>Lactobacillales</taxon>
        <taxon>Aerococcaceae</taxon>
        <taxon>Aerococcus</taxon>
    </lineage>
</organism>